<dbReference type="PANTHER" id="PTHR23315">
    <property type="entry name" value="U BOX DOMAIN-CONTAINING"/>
    <property type="match status" value="1"/>
</dbReference>
<evidence type="ECO:0000256" key="2">
    <source>
        <dbReference type="SAM" id="MobiDB-lite"/>
    </source>
</evidence>
<organism evidence="3 4">
    <name type="scientific">Stephania japonica</name>
    <dbReference type="NCBI Taxonomy" id="461633"/>
    <lineage>
        <taxon>Eukaryota</taxon>
        <taxon>Viridiplantae</taxon>
        <taxon>Streptophyta</taxon>
        <taxon>Embryophyta</taxon>
        <taxon>Tracheophyta</taxon>
        <taxon>Spermatophyta</taxon>
        <taxon>Magnoliopsida</taxon>
        <taxon>Ranunculales</taxon>
        <taxon>Menispermaceae</taxon>
        <taxon>Menispermoideae</taxon>
        <taxon>Cissampelideae</taxon>
        <taxon>Stephania</taxon>
    </lineage>
</organism>
<sequence>METKKRTARAVVERLSSASAETRTAALAELRLISKHDPESRPLIAAAGALPCLVDSLYTTTGGGGDQENAAAALLNLSISSRALLLSTPGLLDGISDLLLRHRHPTSPPPAAAVQSAAATLHSLLLSEAHRGVIGAKRDIVFALIDIVRHRESPARSVKDALKALFGLALWAGNRAAMVEMGAVGAALGAVVNSGRGGRGGVREGGRGGGVGGLGGPQRRGVGGGRVRENAVAGLLNLARWGGAAAKEEVRRACLEGGGEGVLEGLMEVAVSGTGKGRGKARDLLGVLNNDVSGDGNQQDDATLGNLRFDHHLLHNLHHHHDCDVVSS</sequence>
<dbReference type="InterPro" id="IPR011989">
    <property type="entry name" value="ARM-like"/>
</dbReference>
<evidence type="ECO:0000256" key="1">
    <source>
        <dbReference type="ARBA" id="ARBA00022786"/>
    </source>
</evidence>
<dbReference type="Gene3D" id="1.25.10.10">
    <property type="entry name" value="Leucine-rich Repeat Variant"/>
    <property type="match status" value="1"/>
</dbReference>
<evidence type="ECO:0000313" key="3">
    <source>
        <dbReference type="EMBL" id="KAK9154645.1"/>
    </source>
</evidence>
<dbReference type="AlphaFoldDB" id="A0AAP0PTW1"/>
<dbReference type="PANTHER" id="PTHR23315:SF238">
    <property type="entry name" value="ARM REPEAT SUPERFAMILY PROTEIN"/>
    <property type="match status" value="1"/>
</dbReference>
<dbReference type="SUPFAM" id="SSF48371">
    <property type="entry name" value="ARM repeat"/>
    <property type="match status" value="1"/>
</dbReference>
<proteinExistence type="predicted"/>
<keyword evidence="1" id="KW-0833">Ubl conjugation pathway</keyword>
<keyword evidence="4" id="KW-1185">Reference proteome</keyword>
<accession>A0AAP0PTW1</accession>
<feature type="compositionally biased region" description="Gly residues" evidence="2">
    <location>
        <begin position="207"/>
        <end position="223"/>
    </location>
</feature>
<dbReference type="EMBL" id="JBBNAE010000001">
    <property type="protein sequence ID" value="KAK9154645.1"/>
    <property type="molecule type" value="Genomic_DNA"/>
</dbReference>
<dbReference type="Proteomes" id="UP001417504">
    <property type="component" value="Unassembled WGS sequence"/>
</dbReference>
<dbReference type="InterPro" id="IPR016024">
    <property type="entry name" value="ARM-type_fold"/>
</dbReference>
<feature type="region of interest" description="Disordered" evidence="2">
    <location>
        <begin position="198"/>
        <end position="223"/>
    </location>
</feature>
<reference evidence="3 4" key="1">
    <citation type="submission" date="2024-01" db="EMBL/GenBank/DDBJ databases">
        <title>Genome assemblies of Stephania.</title>
        <authorList>
            <person name="Yang L."/>
        </authorList>
    </citation>
    <scope>NUCLEOTIDE SEQUENCE [LARGE SCALE GENOMIC DNA]</scope>
    <source>
        <strain evidence="3">QJT</strain>
        <tissue evidence="3">Leaf</tissue>
    </source>
</reference>
<gene>
    <name evidence="3" type="ORF">Sjap_002125</name>
</gene>
<comment type="caution">
    <text evidence="3">The sequence shown here is derived from an EMBL/GenBank/DDBJ whole genome shotgun (WGS) entry which is preliminary data.</text>
</comment>
<evidence type="ECO:0000313" key="4">
    <source>
        <dbReference type="Proteomes" id="UP001417504"/>
    </source>
</evidence>
<name>A0AAP0PTW1_9MAGN</name>
<protein>
    <submittedName>
        <fullName evidence="3">Uncharacterized protein</fullName>
    </submittedName>
</protein>